<dbReference type="Proteomes" id="UP000239590">
    <property type="component" value="Unassembled WGS sequence"/>
</dbReference>
<dbReference type="EMBL" id="PTRA01000001">
    <property type="protein sequence ID" value="PQA60360.1"/>
    <property type="molecule type" value="Genomic_DNA"/>
</dbReference>
<dbReference type="CDD" id="cd02440">
    <property type="entry name" value="AdoMet_MTases"/>
    <property type="match status" value="1"/>
</dbReference>
<evidence type="ECO:0000259" key="1">
    <source>
        <dbReference type="Pfam" id="PF08241"/>
    </source>
</evidence>
<dbReference type="GO" id="GO:0008757">
    <property type="term" value="F:S-adenosylmethionine-dependent methyltransferase activity"/>
    <property type="evidence" value="ECO:0007669"/>
    <property type="project" value="InterPro"/>
</dbReference>
<organism evidence="2 3">
    <name type="scientific">Siphonobacter curvatus</name>
    <dbReference type="NCBI Taxonomy" id="2094562"/>
    <lineage>
        <taxon>Bacteria</taxon>
        <taxon>Pseudomonadati</taxon>
        <taxon>Bacteroidota</taxon>
        <taxon>Cytophagia</taxon>
        <taxon>Cytophagales</taxon>
        <taxon>Cytophagaceae</taxon>
        <taxon>Siphonobacter</taxon>
    </lineage>
</organism>
<dbReference type="AlphaFoldDB" id="A0A2S7IRZ6"/>
<proteinExistence type="predicted"/>
<keyword evidence="2" id="KW-0489">Methyltransferase</keyword>
<comment type="caution">
    <text evidence="2">The sequence shown here is derived from an EMBL/GenBank/DDBJ whole genome shotgun (WGS) entry which is preliminary data.</text>
</comment>
<dbReference type="Gene3D" id="3.40.50.150">
    <property type="entry name" value="Vaccinia Virus protein VP39"/>
    <property type="match status" value="1"/>
</dbReference>
<gene>
    <name evidence="2" type="ORF">C5O19_12295</name>
</gene>
<evidence type="ECO:0000313" key="2">
    <source>
        <dbReference type="EMBL" id="PQA60360.1"/>
    </source>
</evidence>
<protein>
    <submittedName>
        <fullName evidence="2">SAM-dependent methyltransferase</fullName>
    </submittedName>
</protein>
<evidence type="ECO:0000313" key="3">
    <source>
        <dbReference type="Proteomes" id="UP000239590"/>
    </source>
</evidence>
<dbReference type="SUPFAM" id="SSF53335">
    <property type="entry name" value="S-adenosyl-L-methionine-dependent methyltransferases"/>
    <property type="match status" value="1"/>
</dbReference>
<sequence length="273" mass="30908">MDYLEKNRNTWNQRTLYHLQSDFYDLEGFMKGATSLKDIELGLLGEVAGKTILHLQCHFGQDTLSLARLGAKVTGVDLSDIAIYSAESLAIQMDLLTPQFICSDVYDLNLNQQFDLVFTSYGVIGWLPDLDRWAEVIARHLKPGGRLVFAEFHPVVWMFDSHFRYVQYSYFNTEAIEETTQGTYADPDAPITTDSVGWNHSLGEVLSSLIGQGLQIDFFQEYDYSPYDCFAETVEVEPGKFRIRHLDAKIPMVFALQATKPKAVEGYAASENV</sequence>
<keyword evidence="3" id="KW-1185">Reference proteome</keyword>
<reference evidence="3" key="1">
    <citation type="submission" date="2018-02" db="EMBL/GenBank/DDBJ databases">
        <title>Genome sequencing of Solimonas sp. HR-BB.</title>
        <authorList>
            <person name="Lee Y."/>
            <person name="Jeon C.O."/>
        </authorList>
    </citation>
    <scope>NUCLEOTIDE SEQUENCE [LARGE SCALE GENOMIC DNA]</scope>
    <source>
        <strain evidence="3">HR-U</strain>
    </source>
</reference>
<dbReference type="GO" id="GO:0032259">
    <property type="term" value="P:methylation"/>
    <property type="evidence" value="ECO:0007669"/>
    <property type="project" value="UniProtKB-KW"/>
</dbReference>
<keyword evidence="2" id="KW-0808">Transferase</keyword>
<dbReference type="RefSeq" id="WP_104712568.1">
    <property type="nucleotide sequence ID" value="NZ_PTRA01000001.1"/>
</dbReference>
<dbReference type="InterPro" id="IPR013216">
    <property type="entry name" value="Methyltransf_11"/>
</dbReference>
<accession>A0A2S7IRZ6</accession>
<dbReference type="OrthoDB" id="9811589at2"/>
<feature type="domain" description="Methyltransferase type 11" evidence="1">
    <location>
        <begin position="54"/>
        <end position="149"/>
    </location>
</feature>
<name>A0A2S7IRZ6_9BACT</name>
<dbReference type="PANTHER" id="PTHR43861">
    <property type="entry name" value="TRANS-ACONITATE 2-METHYLTRANSFERASE-RELATED"/>
    <property type="match status" value="1"/>
</dbReference>
<dbReference type="Pfam" id="PF08241">
    <property type="entry name" value="Methyltransf_11"/>
    <property type="match status" value="1"/>
</dbReference>
<dbReference type="InterPro" id="IPR029063">
    <property type="entry name" value="SAM-dependent_MTases_sf"/>
</dbReference>